<dbReference type="Gene3D" id="3.30.470.20">
    <property type="entry name" value="ATP-grasp fold, B domain"/>
    <property type="match status" value="1"/>
</dbReference>
<dbReference type="PANTHER" id="PTHR11609:SF5">
    <property type="entry name" value="PHOSPHORIBOSYLAMINOIMIDAZOLE CARBOXYLASE"/>
    <property type="match status" value="1"/>
</dbReference>
<dbReference type="GO" id="GO:0004638">
    <property type="term" value="F:phosphoribosylaminoimidazole carboxylase activity"/>
    <property type="evidence" value="ECO:0007669"/>
    <property type="project" value="UniProtKB-UniRule"/>
</dbReference>
<dbReference type="HAMAP" id="MF_01929">
    <property type="entry name" value="PurE_classI"/>
    <property type="match status" value="1"/>
</dbReference>
<dbReference type="PIRSF" id="PIRSF001340">
    <property type="entry name" value="AIR_carboxylase"/>
    <property type="match status" value="1"/>
</dbReference>
<evidence type="ECO:0000256" key="11">
    <source>
        <dbReference type="PIRNR" id="PIRNR001340"/>
    </source>
</evidence>
<evidence type="ECO:0000313" key="13">
    <source>
        <dbReference type="EMBL" id="KAH0551600.1"/>
    </source>
</evidence>
<gene>
    <name evidence="13" type="ORF">GP486_007183</name>
</gene>
<sequence length="611" mass="66039">MDGRTIGILGGGQLGRMLTEAAHRMNLKIAVLEDSEDAPAKQINGRHPHVHGSFADPDAIRELARQCDILTIEIEHVNTEVLEEIAEVGLEITQEGQITRRRVKVQPNWRTIRTIQDKYLQKQHLRSLGVSTADSVALPANSAEALVEAAESLGYPLMLKSRTQAYDGRGNFPVRSPSDIPAALKALGKRPLYAEKWVEFACEIAVMVVKTEDGASEGGGDSTWKRNTLAYPVVETVHEDSICKLVYAPSPRTSLVSARCTREAEIIARRAVAGFWGKGVFGVELFLTDKNELLINEIAPRPHNSGHYTIEACQLSQYDAHLRAILDLPFPPGPGGEDSVRSSGVQLKSNTAAVMLNILGGSGPNSHIPICRRALETQGATLHLYGKGEARPGRKMGHITVIAETPHGAQRLIEPLIHMANRVRSEYRGQALGEAPQATALPPLVAITMGSDSDLPVLKPGISLLRDLGISYHVTITSAHRTPSRMFTFAQDAASRGIKVIIAAAGGAAHLPGMIAASTPLPVIGVPVKGSTLDGMDSLLSIVQMPRGVPVATVAINNSINAALLAARILGTHDAVIRERVLRYAQEMETGVLEKVEKLEELGWEEYVVRR</sequence>
<dbReference type="NCBIfam" id="TIGR01161">
    <property type="entry name" value="purK"/>
    <property type="match status" value="1"/>
</dbReference>
<dbReference type="PANTHER" id="PTHR11609">
    <property type="entry name" value="PURINE BIOSYNTHESIS PROTEIN 6/7, PUR6/7"/>
    <property type="match status" value="1"/>
</dbReference>
<evidence type="ECO:0000256" key="1">
    <source>
        <dbReference type="ARBA" id="ARBA00001244"/>
    </source>
</evidence>
<evidence type="ECO:0000256" key="2">
    <source>
        <dbReference type="ARBA" id="ARBA00004747"/>
    </source>
</evidence>
<dbReference type="InterPro" id="IPR040686">
    <property type="entry name" value="PurK_C"/>
</dbReference>
<dbReference type="NCBIfam" id="TIGR01162">
    <property type="entry name" value="purE"/>
    <property type="match status" value="1"/>
</dbReference>
<dbReference type="Pfam" id="PF00731">
    <property type="entry name" value="AIRC"/>
    <property type="match status" value="1"/>
</dbReference>
<dbReference type="SUPFAM" id="SSF56059">
    <property type="entry name" value="Glutathione synthetase ATP-binding domain-like"/>
    <property type="match status" value="1"/>
</dbReference>
<evidence type="ECO:0000256" key="9">
    <source>
        <dbReference type="ARBA" id="ARBA00022840"/>
    </source>
</evidence>
<comment type="pathway">
    <text evidence="2 11">Purine metabolism; IMP biosynthesis via de novo pathway; 5-amino-1-(5-phospho-D-ribosyl)imidazole-4-carboxylate from 5-amino-1-(5-phospho-D-ribosyl)imidazole (carboxylase route): step 1/1.</text>
</comment>
<evidence type="ECO:0000313" key="14">
    <source>
        <dbReference type="Proteomes" id="UP000750711"/>
    </source>
</evidence>
<keyword evidence="10 11" id="KW-0456">Lyase</keyword>
<evidence type="ECO:0000256" key="7">
    <source>
        <dbReference type="ARBA" id="ARBA00022755"/>
    </source>
</evidence>
<dbReference type="InterPro" id="IPR011054">
    <property type="entry name" value="Rudment_hybrid_motif"/>
</dbReference>
<dbReference type="SMART" id="SM01001">
    <property type="entry name" value="AIRC"/>
    <property type="match status" value="1"/>
</dbReference>
<dbReference type="InterPro" id="IPR005875">
    <property type="entry name" value="PurK"/>
</dbReference>
<dbReference type="GO" id="GO:0005524">
    <property type="term" value="F:ATP binding"/>
    <property type="evidence" value="ECO:0007669"/>
    <property type="project" value="UniProtKB-UniRule"/>
</dbReference>
<feature type="domain" description="ATP-grasp" evidence="12">
    <location>
        <begin position="122"/>
        <end position="326"/>
    </location>
</feature>
<dbReference type="InterPro" id="IPR016185">
    <property type="entry name" value="PreATP-grasp_dom_sf"/>
</dbReference>
<dbReference type="InterPro" id="IPR011761">
    <property type="entry name" value="ATP-grasp"/>
</dbReference>
<reference evidence="13" key="1">
    <citation type="submission" date="2021-03" db="EMBL/GenBank/DDBJ databases">
        <title>Comparative genomics and phylogenomic investigation of the class Geoglossomycetes provide insights into ecological specialization and systematics.</title>
        <authorList>
            <person name="Melie T."/>
            <person name="Pirro S."/>
            <person name="Miller A.N."/>
            <person name="Quandt A."/>
        </authorList>
    </citation>
    <scope>NUCLEOTIDE SEQUENCE</scope>
    <source>
        <strain evidence="13">CAQ_001_2017</strain>
    </source>
</reference>
<protein>
    <recommendedName>
        <fullName evidence="5 11">Phosphoribosylaminoimidazole carboxylase</fullName>
        <ecNumber evidence="4 11">4.1.1.21</ecNumber>
    </recommendedName>
</protein>
<evidence type="ECO:0000256" key="4">
    <source>
        <dbReference type="ARBA" id="ARBA00012329"/>
    </source>
</evidence>
<keyword evidence="6 11" id="KW-0547">Nucleotide-binding</keyword>
<dbReference type="Pfam" id="PF22660">
    <property type="entry name" value="RS_preATP-grasp-like"/>
    <property type="match status" value="1"/>
</dbReference>
<evidence type="ECO:0000256" key="5">
    <source>
        <dbReference type="ARBA" id="ARBA00021059"/>
    </source>
</evidence>
<comment type="catalytic activity">
    <reaction evidence="1 11">
        <text>5-amino-1-(5-phospho-D-ribosyl)imidazole-4-carboxylate + H(+) = 5-amino-1-(5-phospho-beta-D-ribosyl)imidazole + CO2</text>
        <dbReference type="Rhea" id="RHEA:10792"/>
        <dbReference type="ChEBI" id="CHEBI:15378"/>
        <dbReference type="ChEBI" id="CHEBI:16526"/>
        <dbReference type="ChEBI" id="CHEBI:77657"/>
        <dbReference type="ChEBI" id="CHEBI:137981"/>
        <dbReference type="EC" id="4.1.1.21"/>
    </reaction>
</comment>
<dbReference type="InterPro" id="IPR054350">
    <property type="entry name" value="PurT/PurK_preATP-grasp"/>
</dbReference>
<dbReference type="InterPro" id="IPR016301">
    <property type="entry name" value="Ade2_fungi/plant"/>
</dbReference>
<keyword evidence="14" id="KW-1185">Reference proteome</keyword>
<dbReference type="Gene3D" id="3.30.1490.20">
    <property type="entry name" value="ATP-grasp fold, A domain"/>
    <property type="match status" value="1"/>
</dbReference>
<name>A0A9P8IG89_9PEZI</name>
<comment type="caution">
    <text evidence="13">The sequence shown here is derived from an EMBL/GenBank/DDBJ whole genome shotgun (WGS) entry which is preliminary data.</text>
</comment>
<dbReference type="SUPFAM" id="SSF51246">
    <property type="entry name" value="Rudiment single hybrid motif"/>
    <property type="match status" value="1"/>
</dbReference>
<dbReference type="Pfam" id="PF17769">
    <property type="entry name" value="PurK_C"/>
    <property type="match status" value="1"/>
</dbReference>
<dbReference type="Pfam" id="PF02222">
    <property type="entry name" value="ATP-grasp"/>
    <property type="match status" value="1"/>
</dbReference>
<dbReference type="Proteomes" id="UP000750711">
    <property type="component" value="Unassembled WGS sequence"/>
</dbReference>
<dbReference type="PROSITE" id="PS50975">
    <property type="entry name" value="ATP_GRASP"/>
    <property type="match status" value="1"/>
</dbReference>
<proteinExistence type="inferred from homology"/>
<dbReference type="FunFam" id="3.40.50.1970:FF:000013">
    <property type="entry name" value="Phosphoribosylaminoimidazole carboxylase"/>
    <property type="match status" value="1"/>
</dbReference>
<accession>A0A9P8IG89</accession>
<dbReference type="GO" id="GO:0006189">
    <property type="term" value="P:'de novo' IMP biosynthetic process"/>
    <property type="evidence" value="ECO:0007669"/>
    <property type="project" value="UniProtKB-UniRule"/>
</dbReference>
<dbReference type="EMBL" id="JAGHQM010001894">
    <property type="protein sequence ID" value="KAH0551600.1"/>
    <property type="molecule type" value="Genomic_DNA"/>
</dbReference>
<comment type="similarity">
    <text evidence="3 11">In the C-terminal section; belongs to the AIR carboxylase family. Class I subfamily.</text>
</comment>
<dbReference type="SUPFAM" id="SSF52255">
    <property type="entry name" value="N5-CAIR mutase (phosphoribosylaminoimidazole carboxylase, PurE)"/>
    <property type="match status" value="1"/>
</dbReference>
<dbReference type="AlphaFoldDB" id="A0A9P8IG89"/>
<keyword evidence="9 11" id="KW-0067">ATP-binding</keyword>
<dbReference type="GO" id="GO:0046872">
    <property type="term" value="F:metal ion binding"/>
    <property type="evidence" value="ECO:0007669"/>
    <property type="project" value="InterPro"/>
</dbReference>
<keyword evidence="7 11" id="KW-0658">Purine biosynthesis</keyword>
<evidence type="ECO:0000256" key="6">
    <source>
        <dbReference type="ARBA" id="ARBA00022741"/>
    </source>
</evidence>
<evidence type="ECO:0000259" key="12">
    <source>
        <dbReference type="PROSITE" id="PS50975"/>
    </source>
</evidence>
<keyword evidence="8 11" id="KW-0210">Decarboxylase</keyword>
<evidence type="ECO:0000256" key="3">
    <source>
        <dbReference type="ARBA" id="ARBA00006114"/>
    </source>
</evidence>
<dbReference type="Gene3D" id="3.40.50.1970">
    <property type="match status" value="1"/>
</dbReference>
<dbReference type="HAMAP" id="MF_01928">
    <property type="entry name" value="PurK"/>
    <property type="match status" value="1"/>
</dbReference>
<dbReference type="SUPFAM" id="SSF52440">
    <property type="entry name" value="PreATP-grasp domain"/>
    <property type="match status" value="1"/>
</dbReference>
<dbReference type="InterPro" id="IPR013815">
    <property type="entry name" value="ATP_grasp_subdomain_1"/>
</dbReference>
<evidence type="ECO:0000256" key="8">
    <source>
        <dbReference type="ARBA" id="ARBA00022793"/>
    </source>
</evidence>
<dbReference type="EC" id="4.1.1.21" evidence="4 11"/>
<dbReference type="InterPro" id="IPR033747">
    <property type="entry name" value="PurE_ClassI"/>
</dbReference>
<dbReference type="Gene3D" id="3.40.50.20">
    <property type="match status" value="1"/>
</dbReference>
<dbReference type="InterPro" id="IPR003135">
    <property type="entry name" value="ATP-grasp_carboxylate-amine"/>
</dbReference>
<organism evidence="13 14">
    <name type="scientific">Trichoglossum hirsutum</name>
    <dbReference type="NCBI Taxonomy" id="265104"/>
    <lineage>
        <taxon>Eukaryota</taxon>
        <taxon>Fungi</taxon>
        <taxon>Dikarya</taxon>
        <taxon>Ascomycota</taxon>
        <taxon>Pezizomycotina</taxon>
        <taxon>Geoglossomycetes</taxon>
        <taxon>Geoglossales</taxon>
        <taxon>Geoglossaceae</taxon>
        <taxon>Trichoglossum</taxon>
    </lineage>
</organism>
<dbReference type="InterPro" id="IPR000031">
    <property type="entry name" value="PurE_dom"/>
</dbReference>
<evidence type="ECO:0000256" key="10">
    <source>
        <dbReference type="ARBA" id="ARBA00023239"/>
    </source>
</evidence>